<evidence type="ECO:0000313" key="1">
    <source>
        <dbReference type="EMBL" id="GEN09237.1"/>
    </source>
</evidence>
<name>A0A511T5M8_MYXFU</name>
<protein>
    <submittedName>
        <fullName evidence="1">Uncharacterized protein</fullName>
    </submittedName>
</protein>
<dbReference type="EMBL" id="BJXR01000033">
    <property type="protein sequence ID" value="GEN09237.1"/>
    <property type="molecule type" value="Genomic_DNA"/>
</dbReference>
<proteinExistence type="predicted"/>
<accession>A0A511T5M8</accession>
<evidence type="ECO:0000313" key="2">
    <source>
        <dbReference type="Proteomes" id="UP000321514"/>
    </source>
</evidence>
<dbReference type="AlphaFoldDB" id="A0A511T5M8"/>
<sequence length="344" mass="38854">MTESGRFVRSSREQWNATRGDAMGTQLCLLIFDAPDAVRAHRLASLLIALSASSWVDRTSWSIDAVHTLGAPDPEELRKRARRERWNPRLGERVGMVPLGVFLLRMDERGLGLEADGVMGRCRVVRRERWWGERERPLDSVLSGDLEVDFQKVGMRYFLHPEYSNERLLRLDARIAEVRLSGPAHELERLLRQRAETLVEVLDERNGDFLDRFVRFAGLAEARSVRVWTSDRPLAPACAPLAWYRDEASLLEDVVLTARWLEEQEAVELLGAREHLTQPGLSALLRAVDLAAVQRFLSEERPGVLRNRQGFLLVNPEMSPVKGSIEATFLQLARAASRGTGSAG</sequence>
<organism evidence="1 2">
    <name type="scientific">Myxococcus fulvus</name>
    <dbReference type="NCBI Taxonomy" id="33"/>
    <lineage>
        <taxon>Bacteria</taxon>
        <taxon>Pseudomonadati</taxon>
        <taxon>Myxococcota</taxon>
        <taxon>Myxococcia</taxon>
        <taxon>Myxococcales</taxon>
        <taxon>Cystobacterineae</taxon>
        <taxon>Myxococcaceae</taxon>
        <taxon>Myxococcus</taxon>
    </lineage>
</organism>
<comment type="caution">
    <text evidence="1">The sequence shown here is derived from an EMBL/GenBank/DDBJ whole genome shotgun (WGS) entry which is preliminary data.</text>
</comment>
<gene>
    <name evidence="1" type="ORF">MFU01_42740</name>
</gene>
<reference evidence="1 2" key="1">
    <citation type="submission" date="2019-07" db="EMBL/GenBank/DDBJ databases">
        <title>Whole genome shotgun sequence of Myxococcus fulvus NBRC 100333.</title>
        <authorList>
            <person name="Hosoyama A."/>
            <person name="Uohara A."/>
            <person name="Ohji S."/>
            <person name="Ichikawa N."/>
        </authorList>
    </citation>
    <scope>NUCLEOTIDE SEQUENCE [LARGE SCALE GENOMIC DNA]</scope>
    <source>
        <strain evidence="1 2">NBRC 100333</strain>
    </source>
</reference>
<dbReference type="Proteomes" id="UP000321514">
    <property type="component" value="Unassembled WGS sequence"/>
</dbReference>